<dbReference type="AlphaFoldDB" id="A0ABD4ZZ86"/>
<accession>A0ABD4ZZ86</accession>
<protein>
    <submittedName>
        <fullName evidence="1">Sporulation protein Cse60</fullName>
    </submittedName>
</protein>
<dbReference type="EMBL" id="JAUONS010000001">
    <property type="protein sequence ID" value="MDO6360824.1"/>
    <property type="molecule type" value="Genomic_DNA"/>
</dbReference>
<dbReference type="RefSeq" id="WP_262333839.1">
    <property type="nucleotide sequence ID" value="NZ_JANZQG010000004.1"/>
</dbReference>
<organism evidence="1 2">
    <name type="scientific">Lactobacillus paragasseri</name>
    <dbReference type="NCBI Taxonomy" id="2107999"/>
    <lineage>
        <taxon>Bacteria</taxon>
        <taxon>Bacillati</taxon>
        <taxon>Bacillota</taxon>
        <taxon>Bacilli</taxon>
        <taxon>Lactobacillales</taxon>
        <taxon>Lactobacillaceae</taxon>
        <taxon>Lactobacillus</taxon>
    </lineage>
</organism>
<dbReference type="Proteomes" id="UP001169713">
    <property type="component" value="Unassembled WGS sequence"/>
</dbReference>
<gene>
    <name evidence="1" type="ORF">Q4436_01650</name>
</gene>
<evidence type="ECO:0000313" key="1">
    <source>
        <dbReference type="EMBL" id="MDO6360824.1"/>
    </source>
</evidence>
<dbReference type="Pfam" id="PF10957">
    <property type="entry name" value="Spore_Cse60"/>
    <property type="match status" value="1"/>
</dbReference>
<reference evidence="1" key="1">
    <citation type="submission" date="2023-07" db="EMBL/GenBank/DDBJ databases">
        <title>Whole Genome Sequencing of Colonoscopy isolates.</title>
        <authorList>
            <person name="Surve S.V."/>
            <person name="Valls R.A."/>
            <person name="Barrak K.E."/>
            <person name="Gardner T.B."/>
            <person name="O'Toole G.A."/>
        </authorList>
    </citation>
    <scope>NUCLEOTIDE SEQUENCE</scope>
    <source>
        <strain evidence="1">GP0003</strain>
    </source>
</reference>
<sequence length="82" mass="9423">MKVKLFEESSSEFLENAINDFLEKEGPLTIEKIKYQVTPWDAGESGLVFSALMTYEYTEDLIKIQDQILKEINCGIKDDDNV</sequence>
<dbReference type="InterPro" id="IPR020296">
    <property type="entry name" value="Spore_Cse60"/>
</dbReference>
<proteinExistence type="predicted"/>
<name>A0ABD4ZZ86_9LACO</name>
<evidence type="ECO:0000313" key="2">
    <source>
        <dbReference type="Proteomes" id="UP001169713"/>
    </source>
</evidence>
<comment type="caution">
    <text evidence="1">The sequence shown here is derived from an EMBL/GenBank/DDBJ whole genome shotgun (WGS) entry which is preliminary data.</text>
</comment>